<feature type="domain" description="RNA polymerase sigma factor 70 region 4 type 2" evidence="6">
    <location>
        <begin position="162"/>
        <end position="214"/>
    </location>
</feature>
<organism evidence="7 8">
    <name type="scientific">Niastella caeni</name>
    <dbReference type="NCBI Taxonomy" id="2569763"/>
    <lineage>
        <taxon>Bacteria</taxon>
        <taxon>Pseudomonadati</taxon>
        <taxon>Bacteroidota</taxon>
        <taxon>Chitinophagia</taxon>
        <taxon>Chitinophagales</taxon>
        <taxon>Chitinophagaceae</taxon>
        <taxon>Niastella</taxon>
    </lineage>
</organism>
<protein>
    <submittedName>
        <fullName evidence="7">Sigma-70 family RNA polymerase sigma factor</fullName>
    </submittedName>
</protein>
<evidence type="ECO:0000256" key="2">
    <source>
        <dbReference type="ARBA" id="ARBA00023015"/>
    </source>
</evidence>
<dbReference type="GO" id="GO:0016987">
    <property type="term" value="F:sigma factor activity"/>
    <property type="evidence" value="ECO:0007669"/>
    <property type="project" value="UniProtKB-KW"/>
</dbReference>
<evidence type="ECO:0000256" key="1">
    <source>
        <dbReference type="ARBA" id="ARBA00010641"/>
    </source>
</evidence>
<feature type="domain" description="RNA polymerase sigma-70 region 2" evidence="5">
    <location>
        <begin position="59"/>
        <end position="125"/>
    </location>
</feature>
<proteinExistence type="inferred from homology"/>
<dbReference type="InterPro" id="IPR014284">
    <property type="entry name" value="RNA_pol_sigma-70_dom"/>
</dbReference>
<dbReference type="Gene3D" id="1.10.1740.10">
    <property type="match status" value="1"/>
</dbReference>
<dbReference type="PANTHER" id="PTHR43133:SF46">
    <property type="entry name" value="RNA POLYMERASE SIGMA-70 FACTOR ECF SUBFAMILY"/>
    <property type="match status" value="1"/>
</dbReference>
<gene>
    <name evidence="7" type="ORF">FAM09_12000</name>
</gene>
<dbReference type="SUPFAM" id="SSF88946">
    <property type="entry name" value="Sigma2 domain of RNA polymerase sigma factors"/>
    <property type="match status" value="1"/>
</dbReference>
<name>A0A4S8HWU6_9BACT</name>
<dbReference type="Pfam" id="PF08281">
    <property type="entry name" value="Sigma70_r4_2"/>
    <property type="match status" value="1"/>
</dbReference>
<dbReference type="AlphaFoldDB" id="A0A4S8HWU6"/>
<sequence length="229" mass="26960">MLSFLPEYAFMYMCSYLINSTILSRYYNLHLTVIVMWKDRPSTPETGSSNPDEQVFNELYHQHWELLFKLACKKTGSAEDAYDIVHDLFADIWRAMPALPDATGARSYLVACLYNKIFNYFRSKGLREKHYKNLEVFLTQQTIADPNNVLMQQEQEQENMHQAIEKEITGMPDKMKRIFIRNYYHDQTIAQIAGDLSLSRQTVKNQLHIASKRLRRVVKQLAIQVFFFL</sequence>
<dbReference type="PANTHER" id="PTHR43133">
    <property type="entry name" value="RNA POLYMERASE ECF-TYPE SIGMA FACTO"/>
    <property type="match status" value="1"/>
</dbReference>
<evidence type="ECO:0000259" key="5">
    <source>
        <dbReference type="Pfam" id="PF04542"/>
    </source>
</evidence>
<dbReference type="NCBIfam" id="TIGR02937">
    <property type="entry name" value="sigma70-ECF"/>
    <property type="match status" value="1"/>
</dbReference>
<dbReference type="EMBL" id="STFF01000003">
    <property type="protein sequence ID" value="THU39229.1"/>
    <property type="molecule type" value="Genomic_DNA"/>
</dbReference>
<reference evidence="7 8" key="1">
    <citation type="submission" date="2019-04" db="EMBL/GenBank/DDBJ databases">
        <title>Niastella caeni sp. nov., isolated from activated sludge.</title>
        <authorList>
            <person name="Sheng M."/>
        </authorList>
    </citation>
    <scope>NUCLEOTIDE SEQUENCE [LARGE SCALE GENOMIC DNA]</scope>
    <source>
        <strain evidence="7 8">HX-2-15</strain>
    </source>
</reference>
<dbReference type="GO" id="GO:0003677">
    <property type="term" value="F:DNA binding"/>
    <property type="evidence" value="ECO:0007669"/>
    <property type="project" value="InterPro"/>
</dbReference>
<dbReference type="GO" id="GO:0006352">
    <property type="term" value="P:DNA-templated transcription initiation"/>
    <property type="evidence" value="ECO:0007669"/>
    <property type="project" value="InterPro"/>
</dbReference>
<dbReference type="InterPro" id="IPR013324">
    <property type="entry name" value="RNA_pol_sigma_r3/r4-like"/>
</dbReference>
<keyword evidence="3" id="KW-0731">Sigma factor</keyword>
<dbReference type="Gene3D" id="1.10.10.10">
    <property type="entry name" value="Winged helix-like DNA-binding domain superfamily/Winged helix DNA-binding domain"/>
    <property type="match status" value="1"/>
</dbReference>
<dbReference type="InterPro" id="IPR039425">
    <property type="entry name" value="RNA_pol_sigma-70-like"/>
</dbReference>
<keyword evidence="2" id="KW-0805">Transcription regulation</keyword>
<evidence type="ECO:0000313" key="8">
    <source>
        <dbReference type="Proteomes" id="UP000306918"/>
    </source>
</evidence>
<dbReference type="InterPro" id="IPR013249">
    <property type="entry name" value="RNA_pol_sigma70_r4_t2"/>
</dbReference>
<dbReference type="InterPro" id="IPR013325">
    <property type="entry name" value="RNA_pol_sigma_r2"/>
</dbReference>
<comment type="similarity">
    <text evidence="1">Belongs to the sigma-70 factor family. ECF subfamily.</text>
</comment>
<keyword evidence="8" id="KW-1185">Reference proteome</keyword>
<comment type="caution">
    <text evidence="7">The sequence shown here is derived from an EMBL/GenBank/DDBJ whole genome shotgun (WGS) entry which is preliminary data.</text>
</comment>
<keyword evidence="4" id="KW-0804">Transcription</keyword>
<evidence type="ECO:0000256" key="4">
    <source>
        <dbReference type="ARBA" id="ARBA00023163"/>
    </source>
</evidence>
<dbReference type="InterPro" id="IPR036388">
    <property type="entry name" value="WH-like_DNA-bd_sf"/>
</dbReference>
<dbReference type="Pfam" id="PF04542">
    <property type="entry name" value="Sigma70_r2"/>
    <property type="match status" value="1"/>
</dbReference>
<dbReference type="SUPFAM" id="SSF88659">
    <property type="entry name" value="Sigma3 and sigma4 domains of RNA polymerase sigma factors"/>
    <property type="match status" value="1"/>
</dbReference>
<dbReference type="Proteomes" id="UP000306918">
    <property type="component" value="Unassembled WGS sequence"/>
</dbReference>
<accession>A0A4S8HWU6</accession>
<evidence type="ECO:0000256" key="3">
    <source>
        <dbReference type="ARBA" id="ARBA00023082"/>
    </source>
</evidence>
<dbReference type="OrthoDB" id="654988at2"/>
<evidence type="ECO:0000259" key="6">
    <source>
        <dbReference type="Pfam" id="PF08281"/>
    </source>
</evidence>
<evidence type="ECO:0000313" key="7">
    <source>
        <dbReference type="EMBL" id="THU39229.1"/>
    </source>
</evidence>
<dbReference type="InterPro" id="IPR007627">
    <property type="entry name" value="RNA_pol_sigma70_r2"/>
</dbReference>